<feature type="domain" description="Acyl-CoA oxidase/dehydrogenase middle" evidence="7">
    <location>
        <begin position="126"/>
        <end position="196"/>
    </location>
</feature>
<evidence type="ECO:0000259" key="6">
    <source>
        <dbReference type="Pfam" id="PF00441"/>
    </source>
</evidence>
<dbReference type="Proteomes" id="UP000255024">
    <property type="component" value="Unassembled WGS sequence"/>
</dbReference>
<dbReference type="SUPFAM" id="SSF47203">
    <property type="entry name" value="Acyl-CoA dehydrogenase C-terminal domain-like"/>
    <property type="match status" value="1"/>
</dbReference>
<dbReference type="AlphaFoldDB" id="A0A378RIL8"/>
<accession>A0A378RIL8</accession>
<dbReference type="InterPro" id="IPR013786">
    <property type="entry name" value="AcylCoA_DH/ox_N"/>
</dbReference>
<dbReference type="Gene3D" id="1.10.540.10">
    <property type="entry name" value="Acyl-CoA dehydrogenase/oxidase, N-terminal domain"/>
    <property type="match status" value="1"/>
</dbReference>
<keyword evidence="10" id="KW-1185">Reference proteome</keyword>
<dbReference type="InterPro" id="IPR009100">
    <property type="entry name" value="AcylCoA_DH/oxidase_NM_dom_sf"/>
</dbReference>
<evidence type="ECO:0000256" key="2">
    <source>
        <dbReference type="ARBA" id="ARBA00009347"/>
    </source>
</evidence>
<dbReference type="Gene3D" id="2.40.110.10">
    <property type="entry name" value="Butyryl-CoA Dehydrogenase, subunit A, domain 2"/>
    <property type="match status" value="1"/>
</dbReference>
<evidence type="ECO:0000256" key="4">
    <source>
        <dbReference type="ARBA" id="ARBA00022827"/>
    </source>
</evidence>
<evidence type="ECO:0000256" key="3">
    <source>
        <dbReference type="ARBA" id="ARBA00022630"/>
    </source>
</evidence>
<keyword evidence="3 5" id="KW-0285">Flavoprotein</keyword>
<comment type="cofactor">
    <cofactor evidence="1 5">
        <name>FAD</name>
        <dbReference type="ChEBI" id="CHEBI:57692"/>
    </cofactor>
</comment>
<reference evidence="9 10" key="1">
    <citation type="submission" date="2018-06" db="EMBL/GenBank/DDBJ databases">
        <authorList>
            <consortium name="Pathogen Informatics"/>
            <person name="Doyle S."/>
        </authorList>
    </citation>
    <scope>NUCLEOTIDE SEQUENCE [LARGE SCALE GENOMIC DNA]</scope>
    <source>
        <strain evidence="9 10">NCTC11179</strain>
    </source>
</reference>
<evidence type="ECO:0000259" key="8">
    <source>
        <dbReference type="Pfam" id="PF02771"/>
    </source>
</evidence>
<dbReference type="InterPro" id="IPR009075">
    <property type="entry name" value="AcylCo_DH/oxidase_C"/>
</dbReference>
<name>A0A378RIL8_MYROD</name>
<evidence type="ECO:0000259" key="7">
    <source>
        <dbReference type="Pfam" id="PF02770"/>
    </source>
</evidence>
<feature type="domain" description="Acyl-CoA dehydrogenase/oxidase C-terminal" evidence="6">
    <location>
        <begin position="236"/>
        <end position="387"/>
    </location>
</feature>
<dbReference type="InterPro" id="IPR037069">
    <property type="entry name" value="AcylCoA_DH/ox_N_sf"/>
</dbReference>
<dbReference type="Gene3D" id="1.20.140.10">
    <property type="entry name" value="Butyryl-CoA Dehydrogenase, subunit A, domain 3"/>
    <property type="match status" value="1"/>
</dbReference>
<dbReference type="GO" id="GO:0016937">
    <property type="term" value="F:short-chain fatty acyl-CoA dehydrogenase activity"/>
    <property type="evidence" value="ECO:0007669"/>
    <property type="project" value="UniProtKB-EC"/>
</dbReference>
<dbReference type="InterPro" id="IPR006091">
    <property type="entry name" value="Acyl-CoA_Oxase/DH_mid-dom"/>
</dbReference>
<dbReference type="Pfam" id="PF02771">
    <property type="entry name" value="Acyl-CoA_dh_N"/>
    <property type="match status" value="1"/>
</dbReference>
<evidence type="ECO:0000256" key="5">
    <source>
        <dbReference type="RuleBase" id="RU362125"/>
    </source>
</evidence>
<dbReference type="CDD" id="cd00567">
    <property type="entry name" value="ACAD"/>
    <property type="match status" value="1"/>
</dbReference>
<keyword evidence="4 5" id="KW-0274">FAD</keyword>
<dbReference type="Pfam" id="PF00441">
    <property type="entry name" value="Acyl-CoA_dh_1"/>
    <property type="match status" value="1"/>
</dbReference>
<keyword evidence="5 9" id="KW-0560">Oxidoreductase</keyword>
<proteinExistence type="inferred from homology"/>
<dbReference type="GO" id="GO:0050660">
    <property type="term" value="F:flavin adenine dinucleotide binding"/>
    <property type="evidence" value="ECO:0007669"/>
    <property type="project" value="InterPro"/>
</dbReference>
<evidence type="ECO:0000313" key="10">
    <source>
        <dbReference type="Proteomes" id="UP000255024"/>
    </source>
</evidence>
<dbReference type="Pfam" id="PF02770">
    <property type="entry name" value="Acyl-CoA_dh_M"/>
    <property type="match status" value="1"/>
</dbReference>
<dbReference type="RefSeq" id="WP_115089922.1">
    <property type="nucleotide sequence ID" value="NZ_CP068107.1"/>
</dbReference>
<gene>
    <name evidence="9" type="ORF">NCTC11179_00400</name>
</gene>
<dbReference type="InterPro" id="IPR036250">
    <property type="entry name" value="AcylCo_DH-like_C"/>
</dbReference>
<dbReference type="InterPro" id="IPR046373">
    <property type="entry name" value="Acyl-CoA_Oxase/DH_mid-dom_sf"/>
</dbReference>
<evidence type="ECO:0000256" key="1">
    <source>
        <dbReference type="ARBA" id="ARBA00001974"/>
    </source>
</evidence>
<feature type="domain" description="Acyl-CoA dehydrogenase/oxidase N-terminal" evidence="8">
    <location>
        <begin position="37"/>
        <end position="118"/>
    </location>
</feature>
<evidence type="ECO:0000313" key="9">
    <source>
        <dbReference type="EMBL" id="STZ26873.1"/>
    </source>
</evidence>
<organism evidence="9 10">
    <name type="scientific">Myroides odoratus</name>
    <name type="common">Flavobacterium odoratum</name>
    <dbReference type="NCBI Taxonomy" id="256"/>
    <lineage>
        <taxon>Bacteria</taxon>
        <taxon>Pseudomonadati</taxon>
        <taxon>Bacteroidota</taxon>
        <taxon>Flavobacteriia</taxon>
        <taxon>Flavobacteriales</taxon>
        <taxon>Flavobacteriaceae</taxon>
        <taxon>Myroides</taxon>
    </lineage>
</organism>
<comment type="similarity">
    <text evidence="2 5">Belongs to the acyl-CoA dehydrogenase family.</text>
</comment>
<dbReference type="PANTHER" id="PTHR43884:SF12">
    <property type="entry name" value="ISOVALERYL-COA DEHYDROGENASE, MITOCHONDRIAL-RELATED"/>
    <property type="match status" value="1"/>
</dbReference>
<protein>
    <submittedName>
        <fullName evidence="9">Acyl-CoA dehydrogenase, short-chain specific</fullName>
        <ecNumber evidence="9">1.3.8.1</ecNumber>
    </submittedName>
</protein>
<dbReference type="SUPFAM" id="SSF56645">
    <property type="entry name" value="Acyl-CoA dehydrogenase NM domain-like"/>
    <property type="match status" value="1"/>
</dbReference>
<dbReference type="EMBL" id="UGQL01000001">
    <property type="protein sequence ID" value="STZ26873.1"/>
    <property type="molecule type" value="Genomic_DNA"/>
</dbReference>
<sequence length="498" mass="56579">MNALVENMDFSIYIEEFKKRLKYLFREKYNYNALGLTRDFPAELVDEIMDQTPLSVAIPQRYGGRGMKVKECLQILSAASYESLPLSLIFGINIALFLEPLAKYGQAAVQQRVFKEFIENKAMGGLMITEKAHGSDALNMKTAFEQKQNMYHIKGQKHWQGLSGTADFWIVTARETRPNGELARDIDFFVCENNKEHQYIPMTHRYNNLGLYAIAYGINEIDIIVPKEQKLLNETTGIKLMLDTLHRSRLQFPGMGLGFIKRLLDESLTHCQERQVGGTPLLTIDSVKNQIAKIQAAYTLCSGMCIFSVDISGIDKNLALMSIEANVLKALVTDLMQESAQISLQLAGANGYRLDHIAGRSLVDCRPFQIFEGSNEMLYTQIAEGILKLMRKAKKTNLYGFLKEYERTSLSAEYFVSQLDLSIDSTLKQRNLILIGKMIARVISFQFVLQLDGFNTQLIEITRQSLLSDLAAFYGQFNIQNDVNPILDYEMNSDWTTF</sequence>
<dbReference type="EC" id="1.3.8.1" evidence="9"/>
<dbReference type="PANTHER" id="PTHR43884">
    <property type="entry name" value="ACYL-COA DEHYDROGENASE"/>
    <property type="match status" value="1"/>
</dbReference>